<organism evidence="2 3">
    <name type="scientific">Oceanicoccus sagamiensis</name>
    <dbReference type="NCBI Taxonomy" id="716816"/>
    <lineage>
        <taxon>Bacteria</taxon>
        <taxon>Pseudomonadati</taxon>
        <taxon>Pseudomonadota</taxon>
        <taxon>Gammaproteobacteria</taxon>
        <taxon>Cellvibrionales</taxon>
        <taxon>Spongiibacteraceae</taxon>
        <taxon>Oceanicoccus</taxon>
    </lineage>
</organism>
<reference evidence="2 3" key="1">
    <citation type="submission" date="2016-11" db="EMBL/GenBank/DDBJ databases">
        <title>Trade-off between light-utilization and light-protection in marine flavobacteria.</title>
        <authorList>
            <person name="Kumagai Y."/>
        </authorList>
    </citation>
    <scope>NUCLEOTIDE SEQUENCE [LARGE SCALE GENOMIC DNA]</scope>
    <source>
        <strain evidence="2 3">NBRC 107125</strain>
    </source>
</reference>
<dbReference type="OrthoDB" id="5567186at2"/>
<dbReference type="AlphaFoldDB" id="A0A1X9NKW1"/>
<gene>
    <name evidence="2" type="ORF">BST96_15985</name>
</gene>
<sequence length="193" mass="20829">MKYFYSMTFFILMAASNSSFAALIVNSGMLMGATDINVEGTLYNVEFKDGSCSGLFSGCDEASDFTFSTQSSAQSASIALERQVYRMSEFIGVPALTNGCYDDYACNIITVYSTNVVITSSATYGYGSYYNMLPGPLYDKFGDKLLNIDMESISDEVYAVWTVADTPSAVPVPGAAWLLGSALVGLTAIKRKK</sequence>
<dbReference type="STRING" id="716816.BST96_15985"/>
<feature type="signal peptide" evidence="1">
    <location>
        <begin position="1"/>
        <end position="21"/>
    </location>
</feature>
<feature type="chain" id="PRO_5013390374" description="PEP-CTERM protein-sorting domain-containing protein" evidence="1">
    <location>
        <begin position="22"/>
        <end position="193"/>
    </location>
</feature>
<accession>A0A1X9NKW1</accession>
<keyword evidence="3" id="KW-1185">Reference proteome</keyword>
<evidence type="ECO:0000313" key="2">
    <source>
        <dbReference type="EMBL" id="ARN75477.1"/>
    </source>
</evidence>
<evidence type="ECO:0008006" key="4">
    <source>
        <dbReference type="Google" id="ProtNLM"/>
    </source>
</evidence>
<keyword evidence="1" id="KW-0732">Signal</keyword>
<dbReference type="EMBL" id="CP019343">
    <property type="protein sequence ID" value="ARN75477.1"/>
    <property type="molecule type" value="Genomic_DNA"/>
</dbReference>
<dbReference type="KEGG" id="osg:BST96_15985"/>
<evidence type="ECO:0000256" key="1">
    <source>
        <dbReference type="SAM" id="SignalP"/>
    </source>
</evidence>
<dbReference type="Proteomes" id="UP000193450">
    <property type="component" value="Chromosome"/>
</dbReference>
<name>A0A1X9NKW1_9GAMM</name>
<proteinExistence type="predicted"/>
<protein>
    <recommendedName>
        <fullName evidence="4">PEP-CTERM protein-sorting domain-containing protein</fullName>
    </recommendedName>
</protein>
<dbReference type="RefSeq" id="WP_085759654.1">
    <property type="nucleotide sequence ID" value="NZ_CP019343.1"/>
</dbReference>
<evidence type="ECO:0000313" key="3">
    <source>
        <dbReference type="Proteomes" id="UP000193450"/>
    </source>
</evidence>